<organism evidence="2 3">
    <name type="scientific">Vineibacter terrae</name>
    <dbReference type="NCBI Taxonomy" id="2586908"/>
    <lineage>
        <taxon>Bacteria</taxon>
        <taxon>Pseudomonadati</taxon>
        <taxon>Pseudomonadota</taxon>
        <taxon>Alphaproteobacteria</taxon>
        <taxon>Hyphomicrobiales</taxon>
        <taxon>Vineibacter</taxon>
    </lineage>
</organism>
<dbReference type="InterPro" id="IPR027843">
    <property type="entry name" value="DUF4440"/>
</dbReference>
<dbReference type="OrthoDB" id="9814425at2"/>
<comment type="caution">
    <text evidence="2">The sequence shown here is derived from an EMBL/GenBank/DDBJ whole genome shotgun (WGS) entry which is preliminary data.</text>
</comment>
<keyword evidence="3" id="KW-1185">Reference proteome</keyword>
<dbReference type="Proteomes" id="UP000321638">
    <property type="component" value="Unassembled WGS sequence"/>
</dbReference>
<dbReference type="EMBL" id="VDUZ01000008">
    <property type="protein sequence ID" value="TXL77691.1"/>
    <property type="molecule type" value="Genomic_DNA"/>
</dbReference>
<dbReference type="Gene3D" id="3.10.450.50">
    <property type="match status" value="1"/>
</dbReference>
<dbReference type="SUPFAM" id="SSF54427">
    <property type="entry name" value="NTF2-like"/>
    <property type="match status" value="1"/>
</dbReference>
<evidence type="ECO:0000313" key="2">
    <source>
        <dbReference type="EMBL" id="TXL77691.1"/>
    </source>
</evidence>
<feature type="domain" description="DUF4440" evidence="1">
    <location>
        <begin position="23"/>
        <end position="129"/>
    </location>
</feature>
<accession>A0A5C8PRM8</accession>
<evidence type="ECO:0000259" key="1">
    <source>
        <dbReference type="Pfam" id="PF14534"/>
    </source>
</evidence>
<proteinExistence type="predicted"/>
<reference evidence="2 3" key="1">
    <citation type="submission" date="2019-06" db="EMBL/GenBank/DDBJ databases">
        <title>New taxonomy in bacterial strain CC-CFT640, isolated from vineyard.</title>
        <authorList>
            <person name="Lin S.-Y."/>
            <person name="Tsai C.-F."/>
            <person name="Young C.-C."/>
        </authorList>
    </citation>
    <scope>NUCLEOTIDE SEQUENCE [LARGE SCALE GENOMIC DNA]</scope>
    <source>
        <strain evidence="2 3">CC-CFT640</strain>
    </source>
</reference>
<sequence>MSSPQRRRRRSCVSEDLTIRLEIEAQVARFVALINGDDVDAFAALYTEDALIMVPDHETLVGLAGAVQFARRAQARRPARLALVTHEVGGSGNMAWERGSSQWVAADGTVLDPGKYVVIWRRTNRGWQLHRDIMNADRPTTAR</sequence>
<evidence type="ECO:0000313" key="3">
    <source>
        <dbReference type="Proteomes" id="UP000321638"/>
    </source>
</evidence>
<dbReference type="Pfam" id="PF14534">
    <property type="entry name" value="DUF4440"/>
    <property type="match status" value="1"/>
</dbReference>
<name>A0A5C8PRM8_9HYPH</name>
<dbReference type="InterPro" id="IPR032710">
    <property type="entry name" value="NTF2-like_dom_sf"/>
</dbReference>
<dbReference type="AlphaFoldDB" id="A0A5C8PRM8"/>
<gene>
    <name evidence="2" type="ORF">FHP25_09735</name>
</gene>
<protein>
    <submittedName>
        <fullName evidence="2">DUF4440 domain-containing protein</fullName>
    </submittedName>
</protein>